<dbReference type="InterPro" id="IPR036249">
    <property type="entry name" value="Thioredoxin-like_sf"/>
</dbReference>
<dbReference type="EMBL" id="QQWG01000001">
    <property type="protein sequence ID" value="RRG24621.1"/>
    <property type="molecule type" value="Genomic_DNA"/>
</dbReference>
<sequence>MKTQIIVLALSLISLTAMTQKINQTKLDDRIERSILFGRVTLDGLNDTLCANWFKPEFKAYEIDEEILSDLMGTGLSGLKMTLVLGTWCHDSHQQVPRLIKLLEAMNFPMSDLDLYAMDTNKQAPGIDIKAIDVTLVPTLIVYKGEKELGRIIETPKVSLEADLLEILK</sequence>
<evidence type="ECO:0000256" key="1">
    <source>
        <dbReference type="SAM" id="SignalP"/>
    </source>
</evidence>
<evidence type="ECO:0000313" key="2">
    <source>
        <dbReference type="EMBL" id="RRG24621.1"/>
    </source>
</evidence>
<accession>A0A425Y7X8</accession>
<keyword evidence="1" id="KW-0732">Signal</keyword>
<comment type="caution">
    <text evidence="2">The sequence shown here is derived from an EMBL/GenBank/DDBJ whole genome shotgun (WGS) entry which is preliminary data.</text>
</comment>
<protein>
    <submittedName>
        <fullName evidence="2">Thioredoxin</fullName>
    </submittedName>
</protein>
<gene>
    <name evidence="2" type="ORF">DWB61_00975</name>
</gene>
<dbReference type="SUPFAM" id="SSF52833">
    <property type="entry name" value="Thioredoxin-like"/>
    <property type="match status" value="1"/>
</dbReference>
<dbReference type="RefSeq" id="WP_125029005.1">
    <property type="nucleotide sequence ID" value="NZ_JAPXVP010000001.1"/>
</dbReference>
<reference evidence="2 3" key="1">
    <citation type="submission" date="2018-07" db="EMBL/GenBank/DDBJ databases">
        <title>Draft genome sequence of Ancylomarina sp. M1P.</title>
        <authorList>
            <person name="Yadav S."/>
            <person name="Villanueva L."/>
            <person name="Damste J.S.S."/>
        </authorList>
    </citation>
    <scope>NUCLEOTIDE SEQUENCE [LARGE SCALE GENOMIC DNA]</scope>
    <source>
        <strain evidence="2 3">M1P</strain>
    </source>
</reference>
<name>A0A425Y7X8_9BACT</name>
<dbReference type="AlphaFoldDB" id="A0A425Y7X8"/>
<feature type="signal peptide" evidence="1">
    <location>
        <begin position="1"/>
        <end position="19"/>
    </location>
</feature>
<dbReference type="CDD" id="cd02947">
    <property type="entry name" value="TRX_family"/>
    <property type="match status" value="1"/>
</dbReference>
<dbReference type="Gene3D" id="3.40.30.10">
    <property type="entry name" value="Glutaredoxin"/>
    <property type="match status" value="1"/>
</dbReference>
<dbReference type="OrthoDB" id="6398367at2"/>
<organism evidence="2 3">
    <name type="scientific">Ancylomarina euxinus</name>
    <dbReference type="NCBI Taxonomy" id="2283627"/>
    <lineage>
        <taxon>Bacteria</taxon>
        <taxon>Pseudomonadati</taxon>
        <taxon>Bacteroidota</taxon>
        <taxon>Bacteroidia</taxon>
        <taxon>Marinilabiliales</taxon>
        <taxon>Marinifilaceae</taxon>
        <taxon>Ancylomarina</taxon>
    </lineage>
</organism>
<dbReference type="Proteomes" id="UP000285794">
    <property type="component" value="Unassembled WGS sequence"/>
</dbReference>
<feature type="chain" id="PRO_5019480065" evidence="1">
    <location>
        <begin position="20"/>
        <end position="169"/>
    </location>
</feature>
<keyword evidence="3" id="KW-1185">Reference proteome</keyword>
<proteinExistence type="predicted"/>
<evidence type="ECO:0000313" key="3">
    <source>
        <dbReference type="Proteomes" id="UP000285794"/>
    </source>
</evidence>